<evidence type="ECO:0000256" key="1">
    <source>
        <dbReference type="SAM" id="MobiDB-lite"/>
    </source>
</evidence>
<feature type="compositionally biased region" description="Low complexity" evidence="1">
    <location>
        <begin position="141"/>
        <end position="154"/>
    </location>
</feature>
<dbReference type="InParanoid" id="A0A1Z5SW16"/>
<evidence type="ECO:0000313" key="2">
    <source>
        <dbReference type="EMBL" id="OTA24927.1"/>
    </source>
</evidence>
<organism evidence="2 3">
    <name type="scientific">Hortaea werneckii EXF-2000</name>
    <dbReference type="NCBI Taxonomy" id="1157616"/>
    <lineage>
        <taxon>Eukaryota</taxon>
        <taxon>Fungi</taxon>
        <taxon>Dikarya</taxon>
        <taxon>Ascomycota</taxon>
        <taxon>Pezizomycotina</taxon>
        <taxon>Dothideomycetes</taxon>
        <taxon>Dothideomycetidae</taxon>
        <taxon>Mycosphaerellales</taxon>
        <taxon>Teratosphaeriaceae</taxon>
        <taxon>Hortaea</taxon>
    </lineage>
</organism>
<dbReference type="Proteomes" id="UP000194280">
    <property type="component" value="Unassembled WGS sequence"/>
</dbReference>
<dbReference type="VEuPathDB" id="FungiDB:BTJ68_12296"/>
<dbReference type="OrthoDB" id="3923281at2759"/>
<feature type="compositionally biased region" description="Polar residues" evidence="1">
    <location>
        <begin position="279"/>
        <end position="296"/>
    </location>
</feature>
<protein>
    <submittedName>
        <fullName evidence="2">Uncharacterized protein</fullName>
    </submittedName>
</protein>
<reference evidence="2 3" key="1">
    <citation type="submission" date="2017-01" db="EMBL/GenBank/DDBJ databases">
        <title>The recent genome duplication of the halophilic yeast Hortaea werneckii: insights from long-read sequencing.</title>
        <authorList>
            <person name="Sinha S."/>
            <person name="Flibotte S."/>
            <person name="Neira M."/>
            <person name="Lenassi M."/>
            <person name="Gostincar C."/>
            <person name="Stajich J.E."/>
            <person name="Nislow C.E."/>
        </authorList>
    </citation>
    <scope>NUCLEOTIDE SEQUENCE [LARGE SCALE GENOMIC DNA]</scope>
    <source>
        <strain evidence="2 3">EXF-2000</strain>
    </source>
</reference>
<accession>A0A1Z5SW16</accession>
<keyword evidence="3" id="KW-1185">Reference proteome</keyword>
<feature type="compositionally biased region" description="Basic and acidic residues" evidence="1">
    <location>
        <begin position="349"/>
        <end position="363"/>
    </location>
</feature>
<dbReference type="EMBL" id="MUNK01000223">
    <property type="protein sequence ID" value="OTA24927.1"/>
    <property type="molecule type" value="Genomic_DNA"/>
</dbReference>
<sequence length="397" mass="43804">MENAIVFHDGRLLVGWRLKDWSEVWYEPIGSTDGEGPVYDSNGGAEIGLYKLSTGAPGYREPLFGEIAWFPPFDPETFQTKKKAEKEALQQQFMADAYKYLSADNRREEKHMEKDFHQLHDTRWYKFFEALKLYKNRNRQARSSTRTAAAATAEQEQEEALSEDSGFASNMGPSTRSPAGTEMPPPPPPTAGGNAPARNLRTGSSSNIPRKRKRQTQSKRSKAPKANPRAPSYQEDEAARSSDAEDSFSRNTPRQNSVPLMSGALGSEVGNISPRFMADSSSRLPSRHSNNLGNTSTEDDEYDDDHGFGRQPSANTRDGSVAQDHFSNGFPSSVDYGGYNDGLDDEEALERAKRESAAPESRTDLATGYGDGTSTTSGRLPDGVHPSIEAEDEEDEL</sequence>
<name>A0A1Z5SW16_HORWE</name>
<feature type="compositionally biased region" description="Basic residues" evidence="1">
    <location>
        <begin position="209"/>
        <end position="223"/>
    </location>
</feature>
<comment type="caution">
    <text evidence="2">The sequence shown here is derived from an EMBL/GenBank/DDBJ whole genome shotgun (WGS) entry which is preliminary data.</text>
</comment>
<feature type="region of interest" description="Disordered" evidence="1">
    <location>
        <begin position="138"/>
        <end position="397"/>
    </location>
</feature>
<dbReference type="AlphaFoldDB" id="A0A1Z5SW16"/>
<feature type="compositionally biased region" description="Polar residues" evidence="1">
    <location>
        <begin position="249"/>
        <end position="259"/>
    </location>
</feature>
<feature type="compositionally biased region" description="Polar residues" evidence="1">
    <location>
        <begin position="167"/>
        <end position="177"/>
    </location>
</feature>
<gene>
    <name evidence="2" type="ORF">BTJ68_12296</name>
</gene>
<proteinExistence type="predicted"/>
<evidence type="ECO:0000313" key="3">
    <source>
        <dbReference type="Proteomes" id="UP000194280"/>
    </source>
</evidence>